<protein>
    <submittedName>
        <fullName evidence="2">DUF1330 domain-containing protein</fullName>
    </submittedName>
</protein>
<proteinExistence type="predicted"/>
<dbReference type="Proteomes" id="UP000622890">
    <property type="component" value="Unassembled WGS sequence"/>
</dbReference>
<organism evidence="2 3">
    <name type="scientific">Noviherbaspirillum pedocola</name>
    <dbReference type="NCBI Taxonomy" id="2801341"/>
    <lineage>
        <taxon>Bacteria</taxon>
        <taxon>Pseudomonadati</taxon>
        <taxon>Pseudomonadota</taxon>
        <taxon>Betaproteobacteria</taxon>
        <taxon>Burkholderiales</taxon>
        <taxon>Oxalobacteraceae</taxon>
        <taxon>Noviherbaspirillum</taxon>
    </lineage>
</organism>
<dbReference type="Pfam" id="PF07045">
    <property type="entry name" value="DUF1330"/>
    <property type="match status" value="1"/>
</dbReference>
<dbReference type="InterPro" id="IPR011008">
    <property type="entry name" value="Dimeric_a/b-barrel"/>
</dbReference>
<keyword evidence="3" id="KW-1185">Reference proteome</keyword>
<dbReference type="PANTHER" id="PTHR41521">
    <property type="match status" value="1"/>
</dbReference>
<sequence length="95" mass="10659">MPNAYVVGKISVKDERKWVEYRNQVPATIAPWGGEVVFRGKKASDFAKENPYTDIVVIRFPSIEAAKAWEASPAYQSIIPLRQEAAEVMLTAYQA</sequence>
<comment type="caution">
    <text evidence="2">The sequence shown here is derived from an EMBL/GenBank/DDBJ whole genome shotgun (WGS) entry which is preliminary data.</text>
</comment>
<dbReference type="SUPFAM" id="SSF54909">
    <property type="entry name" value="Dimeric alpha+beta barrel"/>
    <property type="match status" value="1"/>
</dbReference>
<dbReference type="EMBL" id="JAEPBG010000021">
    <property type="protein sequence ID" value="MBK4738423.1"/>
    <property type="molecule type" value="Genomic_DNA"/>
</dbReference>
<evidence type="ECO:0000313" key="2">
    <source>
        <dbReference type="EMBL" id="MBK4738423.1"/>
    </source>
</evidence>
<gene>
    <name evidence="2" type="ORF">JJB74_27695</name>
</gene>
<reference evidence="2" key="1">
    <citation type="submission" date="2021-01" db="EMBL/GenBank/DDBJ databases">
        <title>Genome sequence of strain Noviherbaspirillum sp. DKR-6.</title>
        <authorList>
            <person name="Chaudhary D.K."/>
        </authorList>
    </citation>
    <scope>NUCLEOTIDE SEQUENCE</scope>
    <source>
        <strain evidence="2">DKR-6</strain>
    </source>
</reference>
<dbReference type="AlphaFoldDB" id="A0A934SZ97"/>
<dbReference type="PANTHER" id="PTHR41521:SF4">
    <property type="entry name" value="BLR0684 PROTEIN"/>
    <property type="match status" value="1"/>
</dbReference>
<evidence type="ECO:0000313" key="3">
    <source>
        <dbReference type="Proteomes" id="UP000622890"/>
    </source>
</evidence>
<dbReference type="Gene3D" id="3.30.70.100">
    <property type="match status" value="1"/>
</dbReference>
<accession>A0A934SZ97</accession>
<name>A0A934SZ97_9BURK</name>
<evidence type="ECO:0000259" key="1">
    <source>
        <dbReference type="Pfam" id="PF07045"/>
    </source>
</evidence>
<feature type="domain" description="DUF1330" evidence="1">
    <location>
        <begin position="4"/>
        <end position="90"/>
    </location>
</feature>
<dbReference type="InterPro" id="IPR010753">
    <property type="entry name" value="DUF1330"/>
</dbReference>